<dbReference type="EMBL" id="UGSC01000001">
    <property type="protein sequence ID" value="SUA70291.1"/>
    <property type="molecule type" value="Genomic_DNA"/>
</dbReference>
<evidence type="ECO:0000313" key="2">
    <source>
        <dbReference type="Proteomes" id="UP000254400"/>
    </source>
</evidence>
<sequence>MFTVINTETKKYLRADWEEQRGQLYTHDVDLAVKFENWHDAEDITEATEQVVPLSNE</sequence>
<proteinExistence type="predicted"/>
<gene>
    <name evidence="1" type="ORF">NCTC10343_03162</name>
</gene>
<name>A0A378Y166_PAEPO</name>
<reference evidence="1 2" key="1">
    <citation type="submission" date="2018-06" db="EMBL/GenBank/DDBJ databases">
        <authorList>
            <consortium name="Pathogen Informatics"/>
            <person name="Doyle S."/>
        </authorList>
    </citation>
    <scope>NUCLEOTIDE SEQUENCE [LARGE SCALE GENOMIC DNA]</scope>
    <source>
        <strain evidence="1 2">NCTC10343</strain>
    </source>
</reference>
<dbReference type="GeneID" id="93346515"/>
<evidence type="ECO:0000313" key="1">
    <source>
        <dbReference type="EMBL" id="SUA70291.1"/>
    </source>
</evidence>
<accession>A0A378Y166</accession>
<protein>
    <submittedName>
        <fullName evidence="1">Uncharacterized protein</fullName>
    </submittedName>
</protein>
<organism evidence="1 2">
    <name type="scientific">Paenibacillus polymyxa</name>
    <name type="common">Bacillus polymyxa</name>
    <dbReference type="NCBI Taxonomy" id="1406"/>
    <lineage>
        <taxon>Bacteria</taxon>
        <taxon>Bacillati</taxon>
        <taxon>Bacillota</taxon>
        <taxon>Bacilli</taxon>
        <taxon>Bacillales</taxon>
        <taxon>Paenibacillaceae</taxon>
        <taxon>Paenibacillus</taxon>
    </lineage>
</organism>
<dbReference type="AlphaFoldDB" id="A0A378Y166"/>
<dbReference type="RefSeq" id="WP_019687684.1">
    <property type="nucleotide sequence ID" value="NZ_CP036496.1"/>
</dbReference>
<dbReference type="Proteomes" id="UP000254400">
    <property type="component" value="Unassembled WGS sequence"/>
</dbReference>